<evidence type="ECO:0000256" key="7">
    <source>
        <dbReference type="ARBA" id="ARBA00022989"/>
    </source>
</evidence>
<evidence type="ECO:0000256" key="5">
    <source>
        <dbReference type="ARBA" id="ARBA00022519"/>
    </source>
</evidence>
<evidence type="ECO:0000256" key="1">
    <source>
        <dbReference type="ARBA" id="ARBA00002962"/>
    </source>
</evidence>
<proteinExistence type="predicted"/>
<dbReference type="InterPro" id="IPR011990">
    <property type="entry name" value="TPR-like_helical_dom_sf"/>
</dbReference>
<dbReference type="Gene3D" id="1.25.40.10">
    <property type="entry name" value="Tetratricopeptide repeat domain"/>
    <property type="match status" value="2"/>
</dbReference>
<evidence type="ECO:0000256" key="2">
    <source>
        <dbReference type="ARBA" id="ARBA00004429"/>
    </source>
</evidence>
<dbReference type="InterPro" id="IPR005254">
    <property type="entry name" value="Heme_biosyn_assoc_TPR_pro"/>
</dbReference>
<accession>A0A1H8UDQ1</accession>
<keyword evidence="6 10" id="KW-0812">Transmembrane</keyword>
<comment type="function">
    <text evidence="1">Involved in a late step of protoheme IX synthesis.</text>
</comment>
<comment type="subcellular location">
    <subcellularLocation>
        <location evidence="2">Cell inner membrane</location>
        <topology evidence="2">Multi-pass membrane protein</topology>
    </subcellularLocation>
</comment>
<feature type="transmembrane region" description="Helical" evidence="10">
    <location>
        <begin position="42"/>
        <end position="62"/>
    </location>
</feature>
<evidence type="ECO:0000313" key="13">
    <source>
        <dbReference type="Proteomes" id="UP000199657"/>
    </source>
</evidence>
<feature type="domain" description="HemY N-terminal" evidence="11">
    <location>
        <begin position="26"/>
        <end position="132"/>
    </location>
</feature>
<dbReference type="AlphaFoldDB" id="A0A1H8UDQ1"/>
<evidence type="ECO:0000256" key="3">
    <source>
        <dbReference type="ARBA" id="ARBA00004744"/>
    </source>
</evidence>
<dbReference type="RefSeq" id="WP_091644866.1">
    <property type="nucleotide sequence ID" value="NZ_FOEG01000006.1"/>
</dbReference>
<dbReference type="Pfam" id="PF07219">
    <property type="entry name" value="HemY_N"/>
    <property type="match status" value="1"/>
</dbReference>
<keyword evidence="4" id="KW-1003">Cell membrane</keyword>
<dbReference type="OrthoDB" id="7053339at2"/>
<evidence type="ECO:0000256" key="10">
    <source>
        <dbReference type="SAM" id="Phobius"/>
    </source>
</evidence>
<dbReference type="Pfam" id="PF13174">
    <property type="entry name" value="TPR_6"/>
    <property type="match status" value="2"/>
</dbReference>
<keyword evidence="7 10" id="KW-1133">Transmembrane helix</keyword>
<organism evidence="12 13">
    <name type="scientific">Aquisalimonas asiatica</name>
    <dbReference type="NCBI Taxonomy" id="406100"/>
    <lineage>
        <taxon>Bacteria</taxon>
        <taxon>Pseudomonadati</taxon>
        <taxon>Pseudomonadota</taxon>
        <taxon>Gammaproteobacteria</taxon>
        <taxon>Chromatiales</taxon>
        <taxon>Ectothiorhodospiraceae</taxon>
        <taxon>Aquisalimonas</taxon>
    </lineage>
</organism>
<evidence type="ECO:0000256" key="4">
    <source>
        <dbReference type="ARBA" id="ARBA00022475"/>
    </source>
</evidence>
<dbReference type="STRING" id="406100.SAMN04488052_106127"/>
<dbReference type="InterPro" id="IPR010817">
    <property type="entry name" value="HemY_N"/>
</dbReference>
<dbReference type="NCBIfam" id="TIGR00540">
    <property type="entry name" value="TPR_hemY_coli"/>
    <property type="match status" value="1"/>
</dbReference>
<name>A0A1H8UDQ1_9GAMM</name>
<dbReference type="GO" id="GO:0042168">
    <property type="term" value="P:heme metabolic process"/>
    <property type="evidence" value="ECO:0007669"/>
    <property type="project" value="InterPro"/>
</dbReference>
<keyword evidence="9" id="KW-0627">Porphyrin biosynthesis</keyword>
<dbReference type="UniPathway" id="UPA00252"/>
<evidence type="ECO:0000259" key="11">
    <source>
        <dbReference type="Pfam" id="PF07219"/>
    </source>
</evidence>
<keyword evidence="8 10" id="KW-0472">Membrane</keyword>
<sequence length="413" mass="46644">MKRLFLFLLVLFASAVTALWFHEQAGYVLISAGDLTMETSLFFAVGVLAVMVVALLLVAGIVRRVGAMPQGMRRWLADRRAGRSRDQLVRGLARLAEGDYQEAERLLIRAVDRSETSVLHYLSAAWAAHRAGADGRRDSYLAMADKADPDAQLAIGLLQAQLYLEDEQWETAFATLNLLQERYPRNPRVLEMLARACEVLGEADRLLDLLPRLRRHADMDSERLHALGLTAATGVLEQARRRGREALERAWERLPRAMQEDPDVLLAYVDGMLELAPGSEQLEKRLRLALRKDWDLRIIERYGRLELDDPERAFNVAEGWLREHPEDPVLLLAVGRLAIRSSLWGRARSYLEASVSRQPSAEAFYLLADLLEHLGERDAARRAYRRAAEHAGGFRALPELEGVRRQEPATAES</sequence>
<dbReference type="EMBL" id="FOEG01000006">
    <property type="protein sequence ID" value="SEP01349.1"/>
    <property type="molecule type" value="Genomic_DNA"/>
</dbReference>
<evidence type="ECO:0000256" key="9">
    <source>
        <dbReference type="ARBA" id="ARBA00023244"/>
    </source>
</evidence>
<keyword evidence="13" id="KW-1185">Reference proteome</keyword>
<comment type="pathway">
    <text evidence="3">Porphyrin-containing compound metabolism; protoheme biosynthesis.</text>
</comment>
<evidence type="ECO:0000256" key="8">
    <source>
        <dbReference type="ARBA" id="ARBA00023136"/>
    </source>
</evidence>
<dbReference type="Proteomes" id="UP000199657">
    <property type="component" value="Unassembled WGS sequence"/>
</dbReference>
<gene>
    <name evidence="12" type="ORF">SAMN04488052_106127</name>
</gene>
<dbReference type="GO" id="GO:0005886">
    <property type="term" value="C:plasma membrane"/>
    <property type="evidence" value="ECO:0007669"/>
    <property type="project" value="UniProtKB-SubCell"/>
</dbReference>
<evidence type="ECO:0000313" key="12">
    <source>
        <dbReference type="EMBL" id="SEP01349.1"/>
    </source>
</evidence>
<evidence type="ECO:0000256" key="6">
    <source>
        <dbReference type="ARBA" id="ARBA00022692"/>
    </source>
</evidence>
<dbReference type="SMART" id="SM00028">
    <property type="entry name" value="TPR"/>
    <property type="match status" value="2"/>
</dbReference>
<reference evidence="12 13" key="1">
    <citation type="submission" date="2016-10" db="EMBL/GenBank/DDBJ databases">
        <authorList>
            <person name="de Groot N.N."/>
        </authorList>
    </citation>
    <scope>NUCLEOTIDE SEQUENCE [LARGE SCALE GENOMIC DNA]</scope>
    <source>
        <strain evidence="12 13">CGMCC 1.6291</strain>
    </source>
</reference>
<protein>
    <submittedName>
        <fullName evidence="12">HemY protein</fullName>
    </submittedName>
</protein>
<dbReference type="InterPro" id="IPR019734">
    <property type="entry name" value="TPR_rpt"/>
</dbReference>
<dbReference type="GO" id="GO:0006779">
    <property type="term" value="P:porphyrin-containing compound biosynthetic process"/>
    <property type="evidence" value="ECO:0007669"/>
    <property type="project" value="UniProtKB-KW"/>
</dbReference>
<dbReference type="SUPFAM" id="SSF48452">
    <property type="entry name" value="TPR-like"/>
    <property type="match status" value="2"/>
</dbReference>
<keyword evidence="5" id="KW-0997">Cell inner membrane</keyword>